<dbReference type="InterPro" id="IPR043502">
    <property type="entry name" value="DNA/RNA_pol_sf"/>
</dbReference>
<evidence type="ECO:0000256" key="2">
    <source>
        <dbReference type="ARBA" id="ARBA00022670"/>
    </source>
</evidence>
<reference evidence="8" key="1">
    <citation type="submission" date="2022-12" db="EMBL/GenBank/DDBJ databases">
        <title>Draft genome assemblies for two species of Escallonia (Escalloniales).</title>
        <authorList>
            <person name="Chanderbali A."/>
            <person name="Dervinis C."/>
            <person name="Anghel I."/>
            <person name="Soltis D."/>
            <person name="Soltis P."/>
            <person name="Zapata F."/>
        </authorList>
    </citation>
    <scope>NUCLEOTIDE SEQUENCE</scope>
    <source>
        <strain evidence="8">UCBG64.0493</strain>
        <tissue evidence="8">Leaf</tissue>
    </source>
</reference>
<dbReference type="EMBL" id="JAVXUP010000150">
    <property type="protein sequence ID" value="KAK3036321.1"/>
    <property type="molecule type" value="Genomic_DNA"/>
</dbReference>
<dbReference type="GO" id="GO:0004190">
    <property type="term" value="F:aspartic-type endopeptidase activity"/>
    <property type="evidence" value="ECO:0007669"/>
    <property type="project" value="UniProtKB-KW"/>
</dbReference>
<sequence length="592" mass="66551">MPNFVTMEATSLLAHDAKLALVIVASLVYTIITSSSAISPIRFETQLIHHDSIFSPFYNATVTITDRADQALKRSISRLSYLKALTMIEAPQDVRAIIFAGAGSFYVSMSIGEPRPNREVNGVMGLGNGHLSLARQQGTKFSYCIGNIDDRNYMHNRLILGNGAKLLGSSTPLDLYVDLYYLTLESISFDGRNLAISPTIFQRTQQGNGGVLIDSGAELTYLVGDAYEALRSAVELILNGVLARATIPNQQTRLCYFGSLSQIRTPFPVVRFHFSEGATLELGIENLFQVVGNGIICLSVEKADGKTPRDVSIIGLFMQQNHNIGEEFIILTLYVDDMLVASSSMSWINELKKKLASTFSMKDWGEAKQLFGMRITRDRKKKKLWLSQEEYIDKVLRRFNLHAFKPVTTPLAAHFKLSKELSPKNREDEEYMAQVPYTSVVGSLMYAMISTRPDIAHAVGVMSEFMTNPGKEHWQAVKWILRYLRGTSKFCLCFEGDNIDVRGYVDETMQKIVALYTTEAEYVTMTEASKEIIWLQRLLTGLGYGQVDCKLWTYSQSAIHLAKNSAFHSRTKHIQLRYHFIRSLLEDGQLNL</sequence>
<protein>
    <recommendedName>
        <fullName evidence="7">Xylanase inhibitor C-terminal domain-containing protein</fullName>
    </recommendedName>
</protein>
<dbReference type="GO" id="GO:0006508">
    <property type="term" value="P:proteolysis"/>
    <property type="evidence" value="ECO:0007669"/>
    <property type="project" value="UniProtKB-KW"/>
</dbReference>
<comment type="caution">
    <text evidence="8">The sequence shown here is derived from an EMBL/GenBank/DDBJ whole genome shotgun (WGS) entry which is preliminary data.</text>
</comment>
<dbReference type="CDD" id="cd09272">
    <property type="entry name" value="RNase_HI_RT_Ty1"/>
    <property type="match status" value="1"/>
</dbReference>
<keyword evidence="6" id="KW-0812">Transmembrane</keyword>
<evidence type="ECO:0000256" key="1">
    <source>
        <dbReference type="ARBA" id="ARBA00007447"/>
    </source>
</evidence>
<evidence type="ECO:0000259" key="7">
    <source>
        <dbReference type="Pfam" id="PF14541"/>
    </source>
</evidence>
<evidence type="ECO:0000256" key="3">
    <source>
        <dbReference type="ARBA" id="ARBA00022750"/>
    </source>
</evidence>
<proteinExistence type="inferred from homology"/>
<keyword evidence="5" id="KW-0325">Glycoprotein</keyword>
<dbReference type="InterPro" id="IPR051708">
    <property type="entry name" value="Plant_Aspart_Prot_A1"/>
</dbReference>
<organism evidence="8 9">
    <name type="scientific">Escallonia herrerae</name>
    <dbReference type="NCBI Taxonomy" id="1293975"/>
    <lineage>
        <taxon>Eukaryota</taxon>
        <taxon>Viridiplantae</taxon>
        <taxon>Streptophyta</taxon>
        <taxon>Embryophyta</taxon>
        <taxon>Tracheophyta</taxon>
        <taxon>Spermatophyta</taxon>
        <taxon>Magnoliopsida</taxon>
        <taxon>eudicotyledons</taxon>
        <taxon>Gunneridae</taxon>
        <taxon>Pentapetalae</taxon>
        <taxon>asterids</taxon>
        <taxon>campanulids</taxon>
        <taxon>Escalloniales</taxon>
        <taxon>Escalloniaceae</taxon>
        <taxon>Escallonia</taxon>
    </lineage>
</organism>
<evidence type="ECO:0000256" key="6">
    <source>
        <dbReference type="SAM" id="Phobius"/>
    </source>
</evidence>
<dbReference type="CDD" id="cd05476">
    <property type="entry name" value="pepsin_A_like_plant"/>
    <property type="match status" value="1"/>
</dbReference>
<evidence type="ECO:0000256" key="5">
    <source>
        <dbReference type="ARBA" id="ARBA00023180"/>
    </source>
</evidence>
<dbReference type="PROSITE" id="PS00141">
    <property type="entry name" value="ASP_PROTEASE"/>
    <property type="match status" value="1"/>
</dbReference>
<dbReference type="GO" id="GO:0005576">
    <property type="term" value="C:extracellular region"/>
    <property type="evidence" value="ECO:0007669"/>
    <property type="project" value="TreeGrafter"/>
</dbReference>
<dbReference type="InterPro" id="IPR032799">
    <property type="entry name" value="TAXi_C"/>
</dbReference>
<dbReference type="PANTHER" id="PTHR47967:SF14">
    <property type="entry name" value="EUKARYOTIC ASPARTYL PROTEASE FAMILY PROTEIN"/>
    <property type="match status" value="1"/>
</dbReference>
<dbReference type="PANTHER" id="PTHR47967">
    <property type="entry name" value="OS07G0603500 PROTEIN-RELATED"/>
    <property type="match status" value="1"/>
</dbReference>
<dbReference type="InterPro" id="IPR001969">
    <property type="entry name" value="Aspartic_peptidase_AS"/>
</dbReference>
<feature type="domain" description="Xylanase inhibitor C-terminal" evidence="7">
    <location>
        <begin position="180"/>
        <end position="324"/>
    </location>
</feature>
<evidence type="ECO:0000256" key="4">
    <source>
        <dbReference type="ARBA" id="ARBA00022801"/>
    </source>
</evidence>
<dbReference type="AlphaFoldDB" id="A0AA88WXZ2"/>
<dbReference type="Gene3D" id="2.40.70.10">
    <property type="entry name" value="Acid Proteases"/>
    <property type="match status" value="1"/>
</dbReference>
<comment type="similarity">
    <text evidence="1">Belongs to the peptidase A1 family.</text>
</comment>
<keyword evidence="9" id="KW-1185">Reference proteome</keyword>
<gene>
    <name evidence="8" type="ORF">RJ639_031728</name>
</gene>
<evidence type="ECO:0000313" key="9">
    <source>
        <dbReference type="Proteomes" id="UP001188597"/>
    </source>
</evidence>
<name>A0AA88WXZ2_9ASTE</name>
<dbReference type="FunFam" id="2.40.70.10:FF:000033">
    <property type="entry name" value="Aspartyl protease family protein"/>
    <property type="match status" value="1"/>
</dbReference>
<dbReference type="InterPro" id="IPR034161">
    <property type="entry name" value="Pepsin-like_plant"/>
</dbReference>
<feature type="transmembrane region" description="Helical" evidence="6">
    <location>
        <begin position="12"/>
        <end position="32"/>
    </location>
</feature>
<dbReference type="Pfam" id="PF14541">
    <property type="entry name" value="TAXi_C"/>
    <property type="match status" value="1"/>
</dbReference>
<keyword evidence="3" id="KW-0064">Aspartyl protease</keyword>
<accession>A0AA88WXZ2</accession>
<keyword evidence="2" id="KW-0645">Protease</keyword>
<evidence type="ECO:0000313" key="8">
    <source>
        <dbReference type="EMBL" id="KAK3036321.1"/>
    </source>
</evidence>
<dbReference type="SUPFAM" id="SSF56672">
    <property type="entry name" value="DNA/RNA polymerases"/>
    <property type="match status" value="1"/>
</dbReference>
<dbReference type="InterPro" id="IPR021109">
    <property type="entry name" value="Peptidase_aspartic_dom_sf"/>
</dbReference>
<dbReference type="Proteomes" id="UP001188597">
    <property type="component" value="Unassembled WGS sequence"/>
</dbReference>
<keyword evidence="6" id="KW-1133">Transmembrane helix</keyword>
<keyword evidence="4" id="KW-0378">Hydrolase</keyword>
<dbReference type="SUPFAM" id="SSF50630">
    <property type="entry name" value="Acid proteases"/>
    <property type="match status" value="1"/>
</dbReference>
<keyword evidence="6" id="KW-0472">Membrane</keyword>